<dbReference type="Proteomes" id="UP001151071">
    <property type="component" value="Unassembled WGS sequence"/>
</dbReference>
<keyword evidence="3 5" id="KW-0067">ATP-binding</keyword>
<evidence type="ECO:0000256" key="3">
    <source>
        <dbReference type="ARBA" id="ARBA00022840"/>
    </source>
</evidence>
<evidence type="ECO:0000259" key="4">
    <source>
        <dbReference type="PROSITE" id="PS50893"/>
    </source>
</evidence>
<dbReference type="InterPro" id="IPR003593">
    <property type="entry name" value="AAA+_ATPase"/>
</dbReference>
<evidence type="ECO:0000313" key="5">
    <source>
        <dbReference type="EMBL" id="MDA5110475.1"/>
    </source>
</evidence>
<dbReference type="SMART" id="SM00382">
    <property type="entry name" value="AAA"/>
    <property type="match status" value="1"/>
</dbReference>
<dbReference type="InterPro" id="IPR051120">
    <property type="entry name" value="ABC_AA/LPS_Transport"/>
</dbReference>
<keyword evidence="1" id="KW-0813">Transport</keyword>
<dbReference type="CDD" id="cd03219">
    <property type="entry name" value="ABC_Mj1267_LivG_branched"/>
    <property type="match status" value="1"/>
</dbReference>
<dbReference type="InterPro" id="IPR003439">
    <property type="entry name" value="ABC_transporter-like_ATP-bd"/>
</dbReference>
<dbReference type="Pfam" id="PF00005">
    <property type="entry name" value="ABC_tran"/>
    <property type="match status" value="1"/>
</dbReference>
<dbReference type="GO" id="GO:0005524">
    <property type="term" value="F:ATP binding"/>
    <property type="evidence" value="ECO:0007669"/>
    <property type="project" value="UniProtKB-KW"/>
</dbReference>
<dbReference type="GO" id="GO:0005886">
    <property type="term" value="C:plasma membrane"/>
    <property type="evidence" value="ECO:0007669"/>
    <property type="project" value="TreeGrafter"/>
</dbReference>
<accession>A0A9X3TU77</accession>
<dbReference type="RefSeq" id="WP_271140787.1">
    <property type="nucleotide sequence ID" value="NZ_JAPYYP010000032.1"/>
</dbReference>
<dbReference type="AlphaFoldDB" id="A0A9X3TU77"/>
<comment type="caution">
    <text evidence="5">The sequence shown here is derived from an EMBL/GenBank/DDBJ whole genome shotgun (WGS) entry which is preliminary data.</text>
</comment>
<dbReference type="Pfam" id="PF12399">
    <property type="entry name" value="BCA_ABC_TP_C"/>
    <property type="match status" value="1"/>
</dbReference>
<proteinExistence type="predicted"/>
<dbReference type="PROSITE" id="PS50893">
    <property type="entry name" value="ABC_TRANSPORTER_2"/>
    <property type="match status" value="1"/>
</dbReference>
<dbReference type="EMBL" id="JAPYYP010000032">
    <property type="protein sequence ID" value="MDA5110475.1"/>
    <property type="molecule type" value="Genomic_DNA"/>
</dbReference>
<gene>
    <name evidence="5" type="ORF">O3V59_19180</name>
</gene>
<feature type="domain" description="ABC transporter" evidence="4">
    <location>
        <begin position="4"/>
        <end position="245"/>
    </location>
</feature>
<evidence type="ECO:0000256" key="1">
    <source>
        <dbReference type="ARBA" id="ARBA00022448"/>
    </source>
</evidence>
<evidence type="ECO:0000313" key="6">
    <source>
        <dbReference type="Proteomes" id="UP001151071"/>
    </source>
</evidence>
<dbReference type="InterPro" id="IPR027417">
    <property type="entry name" value="P-loop_NTPase"/>
</dbReference>
<dbReference type="GO" id="GO:0016887">
    <property type="term" value="F:ATP hydrolysis activity"/>
    <property type="evidence" value="ECO:0007669"/>
    <property type="project" value="InterPro"/>
</dbReference>
<keyword evidence="2" id="KW-0547">Nucleotide-binding</keyword>
<protein>
    <submittedName>
        <fullName evidence="5">ABC transporter ATP-binding protein</fullName>
    </submittedName>
</protein>
<dbReference type="SUPFAM" id="SSF52540">
    <property type="entry name" value="P-loop containing nucleoside triphosphate hydrolases"/>
    <property type="match status" value="1"/>
</dbReference>
<dbReference type="PANTHER" id="PTHR45772">
    <property type="entry name" value="CONSERVED COMPONENT OF ABC TRANSPORTER FOR NATURAL AMINO ACIDS-RELATED"/>
    <property type="match status" value="1"/>
</dbReference>
<sequence>MSLLKVERVHKSYNGLQVLKNVSLDVQAGERHVLIGPNGAGKTTLFHCMTGTLPIDEGVVTVNGRQISGLPPYTAVRVGMARTFQKNNLFDNLTVEENLHLAIAACKPYRFHFFKPFHKYTDLLEEAEQLLKQWDLWERRACVVNQLSYGEQRLLELLLALASKPRLLLLDEPTSGMSPAETAQTTRLMQSMPRSITLLVIEHDMDVVFSIADRITVLHHGEVFLSGAPEEIRRDERVKEIYFGGGAPLYAEA</sequence>
<reference evidence="5" key="1">
    <citation type="submission" date="2022-12" db="EMBL/GenBank/DDBJ databases">
        <title>Draft genome sequence of the thermophilic strain Brevibacillus thermoruber HT42, isolated from Los Humeros, Puebla, Mexico, with biotechnological potential.</title>
        <authorList>
            <person name="Lara Sanchez J."/>
            <person name="Solis Palacios R."/>
            <person name="Bustos Baena A.S."/>
            <person name="Ruz Baez A.E."/>
            <person name="Espinosa Luna G."/>
            <person name="Oliart Ros R.M."/>
        </authorList>
    </citation>
    <scope>NUCLEOTIDE SEQUENCE</scope>
    <source>
        <strain evidence="5">HT42</strain>
    </source>
</reference>
<name>A0A9X3TU77_9BACL</name>
<dbReference type="Gene3D" id="3.40.50.300">
    <property type="entry name" value="P-loop containing nucleotide triphosphate hydrolases"/>
    <property type="match status" value="1"/>
</dbReference>
<dbReference type="PROSITE" id="PS00211">
    <property type="entry name" value="ABC_TRANSPORTER_1"/>
    <property type="match status" value="1"/>
</dbReference>
<organism evidence="5 6">
    <name type="scientific">Brevibacillus thermoruber</name>
    <dbReference type="NCBI Taxonomy" id="33942"/>
    <lineage>
        <taxon>Bacteria</taxon>
        <taxon>Bacillati</taxon>
        <taxon>Bacillota</taxon>
        <taxon>Bacilli</taxon>
        <taxon>Bacillales</taxon>
        <taxon>Paenibacillaceae</taxon>
        <taxon>Brevibacillus</taxon>
    </lineage>
</organism>
<dbReference type="InterPro" id="IPR017871">
    <property type="entry name" value="ABC_transporter-like_CS"/>
</dbReference>
<evidence type="ECO:0000256" key="2">
    <source>
        <dbReference type="ARBA" id="ARBA00022741"/>
    </source>
</evidence>
<dbReference type="InterPro" id="IPR032823">
    <property type="entry name" value="BCA_ABC_TP_C"/>
</dbReference>
<keyword evidence="6" id="KW-1185">Reference proteome</keyword>